<organism evidence="1 2">
    <name type="scientific">Saccharibacillus sacchari</name>
    <dbReference type="NCBI Taxonomy" id="456493"/>
    <lineage>
        <taxon>Bacteria</taxon>
        <taxon>Bacillati</taxon>
        <taxon>Bacillota</taxon>
        <taxon>Bacilli</taxon>
        <taxon>Bacillales</taxon>
        <taxon>Paenibacillaceae</taxon>
        <taxon>Saccharibacillus</taxon>
    </lineage>
</organism>
<protein>
    <submittedName>
        <fullName evidence="1">TetR/AcrR family transcriptional regulator</fullName>
    </submittedName>
</protein>
<gene>
    <name evidence="1" type="ORF">WKI47_02685</name>
</gene>
<name>A0ACC6P7C4_9BACL</name>
<reference evidence="1" key="1">
    <citation type="submission" date="2024-03" db="EMBL/GenBank/DDBJ databases">
        <title>Whole genome sequecning of epiphytes from Marcgravia umbellata leaves.</title>
        <authorList>
            <person name="Kumar G."/>
            <person name="Savka M.A."/>
        </authorList>
    </citation>
    <scope>NUCLEOTIDE SEQUENCE</scope>
    <source>
        <strain evidence="1">RIT_BL5</strain>
    </source>
</reference>
<proteinExistence type="predicted"/>
<accession>A0ACC6P7C4</accession>
<comment type="caution">
    <text evidence="1">The sequence shown here is derived from an EMBL/GenBank/DDBJ whole genome shotgun (WGS) entry which is preliminary data.</text>
</comment>
<keyword evidence="2" id="KW-1185">Reference proteome</keyword>
<dbReference type="EMBL" id="JBBKAR010000006">
    <property type="protein sequence ID" value="MEJ8302816.1"/>
    <property type="molecule type" value="Genomic_DNA"/>
</dbReference>
<evidence type="ECO:0000313" key="1">
    <source>
        <dbReference type="EMBL" id="MEJ8302816.1"/>
    </source>
</evidence>
<dbReference type="Proteomes" id="UP001380953">
    <property type="component" value="Unassembled WGS sequence"/>
</dbReference>
<evidence type="ECO:0000313" key="2">
    <source>
        <dbReference type="Proteomes" id="UP001380953"/>
    </source>
</evidence>
<sequence>MARSKEFDEAAVLEKAMLLFLDQGYEKTSMQDLVEHMGIHRRSLYDTFGDKHALFMRSLRLYKSKVDDRLGQAALNAPSALEGIRLVFRAMTDRAPEEPKGCLLVNTAVELGPRDEEAERLTDESFCKLEELLKLLIQRGQANGEIVNELDSQATAESLHTTLLGIRVLARTSAPKEKLLRIASVALSSLEKD</sequence>